<evidence type="ECO:0000313" key="2">
    <source>
        <dbReference type="EMBL" id="NLV03006.1"/>
    </source>
</evidence>
<protein>
    <submittedName>
        <fullName evidence="2">Uncharacterized protein</fullName>
    </submittedName>
</protein>
<organism evidence="2 3">
    <name type="scientific">Haloferax volcanii</name>
    <name type="common">Halobacterium volcanii</name>
    <dbReference type="NCBI Taxonomy" id="2246"/>
    <lineage>
        <taxon>Archaea</taxon>
        <taxon>Methanobacteriati</taxon>
        <taxon>Methanobacteriota</taxon>
        <taxon>Stenosarchaea group</taxon>
        <taxon>Halobacteria</taxon>
        <taxon>Halobacteriales</taxon>
        <taxon>Haloferacaceae</taxon>
        <taxon>Haloferax</taxon>
    </lineage>
</organism>
<dbReference type="EMBL" id="WOWC01000001">
    <property type="protein sequence ID" value="NLV03006.1"/>
    <property type="molecule type" value="Genomic_DNA"/>
</dbReference>
<reference evidence="2" key="1">
    <citation type="submission" date="2019-12" db="EMBL/GenBank/DDBJ databases">
        <title>Haloferax alexandrinus strain pws11.</title>
        <authorList>
            <person name="Verma D.K."/>
            <person name="Gopal K."/>
            <person name="Prasad E.S."/>
        </authorList>
    </citation>
    <scope>NUCLEOTIDE SEQUENCE</scope>
    <source>
        <strain evidence="2">Pws11</strain>
    </source>
</reference>
<sequence length="246" mass="27441">MTNLNQHWDRSPEQRIIREVFLTKEGGMAPGSRSTEYGRVLETVLLRELQLLALSKADRELRFARGYVVDDYAQSGSGDLSASEEFETSTDGPRFDIVCYRGEVAWSTYDGLPMAVVPMSKAIGVIEVKRTLSPGYFPTTSNRAMNEQFIDQQRYLESLGLDVPFIVIGAHYSGSPDDNRQSARADHVALLGDLADSGSAVKMARKGELRTVIDYLETGEEPLDEEEKARQERVSGLQDIARDLDQ</sequence>
<dbReference type="AlphaFoldDB" id="A0A847TQS3"/>
<accession>A0A847TQS3</accession>
<evidence type="ECO:0000256" key="1">
    <source>
        <dbReference type="SAM" id="MobiDB-lite"/>
    </source>
</evidence>
<dbReference type="Proteomes" id="UP000619835">
    <property type="component" value="Unassembled WGS sequence"/>
</dbReference>
<dbReference type="RefSeq" id="WP_170076597.1">
    <property type="nucleotide sequence ID" value="NZ_WOWC01000001.1"/>
</dbReference>
<feature type="region of interest" description="Disordered" evidence="1">
    <location>
        <begin position="220"/>
        <end position="246"/>
    </location>
</feature>
<name>A0A847TQS3_HALVO</name>
<proteinExistence type="predicted"/>
<comment type="caution">
    <text evidence="2">The sequence shown here is derived from an EMBL/GenBank/DDBJ whole genome shotgun (WGS) entry which is preliminary data.</text>
</comment>
<gene>
    <name evidence="2" type="ORF">GOC85_10485</name>
</gene>
<evidence type="ECO:0000313" key="3">
    <source>
        <dbReference type="Proteomes" id="UP000619835"/>
    </source>
</evidence>